<proteinExistence type="predicted"/>
<comment type="caution">
    <text evidence="3">The sequence shown here is derived from an EMBL/GenBank/DDBJ whole genome shotgun (WGS) entry which is preliminary data.</text>
</comment>
<evidence type="ECO:0000313" key="4">
    <source>
        <dbReference type="Proteomes" id="UP000813672"/>
    </source>
</evidence>
<feature type="transmembrane region" description="Helical" evidence="2">
    <location>
        <begin position="325"/>
        <end position="348"/>
    </location>
</feature>
<dbReference type="Proteomes" id="UP000813672">
    <property type="component" value="Unassembled WGS sequence"/>
</dbReference>
<name>A0A9Q3WKG7_9RHOB</name>
<evidence type="ECO:0008006" key="5">
    <source>
        <dbReference type="Google" id="ProtNLM"/>
    </source>
</evidence>
<feature type="region of interest" description="Disordered" evidence="1">
    <location>
        <begin position="186"/>
        <end position="259"/>
    </location>
</feature>
<feature type="compositionally biased region" description="Basic and acidic residues" evidence="1">
    <location>
        <begin position="571"/>
        <end position="580"/>
    </location>
</feature>
<dbReference type="RefSeq" id="WP_234218893.1">
    <property type="nucleotide sequence ID" value="NZ_JAGQAF010000003.1"/>
</dbReference>
<keyword evidence="2" id="KW-0472">Membrane</keyword>
<sequence>MKPAFALSLSFEGITLLHRAAGGWRKVGAVALDAPDLAAALRGLRKDALRLEPDLQCKLILPNEQIRYLSVETGPFKGETRHALIEQEVAAATPYELDELTYDTSPDGEVTHVAAVARETLDEAEAFATEHGFNPVSFVAVPGDNSFLGEPFFGPASTTRDLVGDEAVEPDGIAVVVIGPAVFPDTEPPAPPTVEAPAAPAISFSSRRAKPDTEPAETETATAPPVVATPTPPPDQEVQPPFETDVPPVPPAESAPTPSGAEIAVETGFSSRRAPPSDAPRPVTEEMPVTAFAAAERPDQVPRTEAERLTIFGARSGGIGGKPRYLGVILTVGLLLFLAAVAAFASLFTEGGLTGLFRDPDPLATPPAAAIEAPTAGTASDATPEQAVPQAPASIDEDPEELVAPQDAPELPGLSGTDSAVLEALRVEPQQVEDLDYEPEPSGTEAVELALSEAPEPPEVPGLIGLNDLFVASIDRTDLFQDAVALPPVAGFDTDAAPDGSAPSATPGQSFDLDPRGLVEATPDGTVNPDGVLVYAGRPSKVPPAPPVRFEAPPEVDVAQQRLASVRPKLRPGDLVEQSERSQFGGRSLSELAGLRPKARPASLQEQLAALQDEAAEDGAQAVSPLAVATARKPRLRPEKLAAAAAASSSNLGSTAGLNRSADADDSGSFAAATVKPKAPSPTSVARQATLDNAINLRNLNLIGVYGTPANRRALVRLPSGRYKKVKVGDSIDGGRITAIGDSELRYQKGSRNLTLRIPSG</sequence>
<reference evidence="3" key="1">
    <citation type="journal article" date="2021" name="Environ. Microbiol.">
        <title>Cryptic niche differentiation of novel sediment ecotypes of Rugeria pomeroyi correlates with nitrate respiration.</title>
        <authorList>
            <person name="Lin X."/>
            <person name="McNichol J."/>
            <person name="Chu X."/>
            <person name="Qian Y."/>
            <person name="Luo H."/>
        </authorList>
    </citation>
    <scope>NUCLEOTIDE SEQUENCE</scope>
    <source>
        <strain evidence="3">SZCCDBB064</strain>
    </source>
</reference>
<organism evidence="3 4">
    <name type="scientific">Ruegeria pomeroyi</name>
    <dbReference type="NCBI Taxonomy" id="89184"/>
    <lineage>
        <taxon>Bacteria</taxon>
        <taxon>Pseudomonadati</taxon>
        <taxon>Pseudomonadota</taxon>
        <taxon>Alphaproteobacteria</taxon>
        <taxon>Rhodobacterales</taxon>
        <taxon>Roseobacteraceae</taxon>
        <taxon>Ruegeria</taxon>
    </lineage>
</organism>
<dbReference type="EMBL" id="JAGQAF010000003">
    <property type="protein sequence ID" value="MCE8537042.1"/>
    <property type="molecule type" value="Genomic_DNA"/>
</dbReference>
<feature type="region of interest" description="Disordered" evidence="1">
    <location>
        <begin position="374"/>
        <end position="416"/>
    </location>
</feature>
<feature type="region of interest" description="Disordered" evidence="1">
    <location>
        <begin position="565"/>
        <end position="600"/>
    </location>
</feature>
<dbReference type="SUPFAM" id="SSF53067">
    <property type="entry name" value="Actin-like ATPase domain"/>
    <property type="match status" value="1"/>
</dbReference>
<evidence type="ECO:0000256" key="2">
    <source>
        <dbReference type="SAM" id="Phobius"/>
    </source>
</evidence>
<feature type="region of interest" description="Disordered" evidence="1">
    <location>
        <begin position="494"/>
        <end position="525"/>
    </location>
</feature>
<protein>
    <recommendedName>
        <fullName evidence="5">Type IV pilus biogenesis</fullName>
    </recommendedName>
</protein>
<feature type="region of interest" description="Disordered" evidence="1">
    <location>
        <begin position="647"/>
        <end position="684"/>
    </location>
</feature>
<keyword evidence="2" id="KW-0812">Transmembrane</keyword>
<gene>
    <name evidence="3" type="ORF">KBY27_06205</name>
</gene>
<feature type="compositionally biased region" description="Low complexity" evidence="1">
    <location>
        <begin position="218"/>
        <end position="229"/>
    </location>
</feature>
<dbReference type="InterPro" id="IPR043129">
    <property type="entry name" value="ATPase_NBD"/>
</dbReference>
<evidence type="ECO:0000313" key="3">
    <source>
        <dbReference type="EMBL" id="MCE8537042.1"/>
    </source>
</evidence>
<evidence type="ECO:0000256" key="1">
    <source>
        <dbReference type="SAM" id="MobiDB-lite"/>
    </source>
</evidence>
<keyword evidence="2" id="KW-1133">Transmembrane helix</keyword>
<accession>A0A9Q3WKG7</accession>
<dbReference type="AlphaFoldDB" id="A0A9Q3WKG7"/>